<reference evidence="2 4" key="1">
    <citation type="journal article" date="2016" name="Front. Microbiol.">
        <title>Genome Sequence of the Piezophilic, Mesophilic Sulfate-Reducing Bacterium Desulfovibrio indicus J2T.</title>
        <authorList>
            <person name="Cao J."/>
            <person name="Maignien L."/>
            <person name="Shao Z."/>
            <person name="Alain K."/>
            <person name="Jebbar M."/>
        </authorList>
    </citation>
    <scope>NUCLEOTIDE SEQUENCE [LARGE SCALE GENOMIC DNA]</scope>
    <source>
        <strain evidence="2 4">J2</strain>
    </source>
</reference>
<feature type="transmembrane region" description="Helical" evidence="1">
    <location>
        <begin position="84"/>
        <end position="102"/>
    </location>
</feature>
<evidence type="ECO:0000313" key="4">
    <source>
        <dbReference type="Proteomes" id="UP000055611"/>
    </source>
</evidence>
<evidence type="ECO:0000313" key="5">
    <source>
        <dbReference type="Proteomes" id="UP000295506"/>
    </source>
</evidence>
<evidence type="ECO:0000256" key="1">
    <source>
        <dbReference type="SAM" id="Phobius"/>
    </source>
</evidence>
<accession>A0A140D8Z5</accession>
<keyword evidence="1" id="KW-0812">Transmembrane</keyword>
<keyword evidence="1" id="KW-0472">Membrane</keyword>
<dbReference type="Proteomes" id="UP000055611">
    <property type="component" value="Chromosome"/>
</dbReference>
<dbReference type="AlphaFoldDB" id="A0A140D8Z5"/>
<name>A0A140D8Z5_9BACT</name>
<feature type="transmembrane region" description="Helical" evidence="1">
    <location>
        <begin position="17"/>
        <end position="44"/>
    </location>
</feature>
<proteinExistence type="predicted"/>
<evidence type="ECO:0000313" key="3">
    <source>
        <dbReference type="EMBL" id="TDT86386.1"/>
    </source>
</evidence>
<gene>
    <name evidence="2" type="ORF">AWY79_00330</name>
    <name evidence="3" type="ORF">EDC59_11362</name>
</gene>
<dbReference type="KEGG" id="dej:AWY79_00330"/>
<keyword evidence="4" id="KW-1185">Reference proteome</keyword>
<dbReference type="EMBL" id="CP014206">
    <property type="protein sequence ID" value="AMK09662.1"/>
    <property type="molecule type" value="Genomic_DNA"/>
</dbReference>
<keyword evidence="1" id="KW-1133">Transmembrane helix</keyword>
<dbReference type="EMBL" id="SOBK01000013">
    <property type="protein sequence ID" value="TDT86386.1"/>
    <property type="molecule type" value="Genomic_DNA"/>
</dbReference>
<reference evidence="3 5" key="2">
    <citation type="submission" date="2019-03" db="EMBL/GenBank/DDBJ databases">
        <title>Genomic Encyclopedia of Type Strains, Phase IV (KMG-IV): sequencing the most valuable type-strain genomes for metagenomic binning, comparative biology and taxonomic classification.</title>
        <authorList>
            <person name="Goeker M."/>
        </authorList>
    </citation>
    <scope>NUCLEOTIDE SEQUENCE [LARGE SCALE GENOMIC DNA]</scope>
    <source>
        <strain evidence="3 5">DSM 101483</strain>
    </source>
</reference>
<dbReference type="RefSeq" id="WP_066798991.1">
    <property type="nucleotide sequence ID" value="NZ_CP014206.1"/>
</dbReference>
<dbReference type="OrthoDB" id="3855595at2"/>
<sequence>MTSLDHPWDWLTHLTMALIPAIIVWMMTGNPWAGAVAGALCLYYREYMQAYYRAVRNGSAASPRTEVVALLAPWRWTPDSWGDVLVPVAVLLGAALAMTLLGA</sequence>
<protein>
    <submittedName>
        <fullName evidence="3">Uncharacterized protein</fullName>
    </submittedName>
</protein>
<dbReference type="Proteomes" id="UP000295506">
    <property type="component" value="Unassembled WGS sequence"/>
</dbReference>
<organism evidence="3 5">
    <name type="scientific">Pseudodesulfovibrio indicus</name>
    <dbReference type="NCBI Taxonomy" id="1716143"/>
    <lineage>
        <taxon>Bacteria</taxon>
        <taxon>Pseudomonadati</taxon>
        <taxon>Thermodesulfobacteriota</taxon>
        <taxon>Desulfovibrionia</taxon>
        <taxon>Desulfovibrionales</taxon>
        <taxon>Desulfovibrionaceae</taxon>
    </lineage>
</organism>
<evidence type="ECO:0000313" key="2">
    <source>
        <dbReference type="EMBL" id="AMK09662.1"/>
    </source>
</evidence>